<feature type="chain" id="PRO_5030781141" evidence="2">
    <location>
        <begin position="24"/>
        <end position="644"/>
    </location>
</feature>
<feature type="compositionally biased region" description="Basic and acidic residues" evidence="1">
    <location>
        <begin position="395"/>
        <end position="635"/>
    </location>
</feature>
<feature type="compositionally biased region" description="Basic and acidic residues" evidence="1">
    <location>
        <begin position="344"/>
        <end position="376"/>
    </location>
</feature>
<sequence length="644" mass="77398">MRTAIRSALKIGTALSLAFGVAACDEDAAKLDTEQFSLFDGVDSMAWPDDGLAAVDPGFYSEYVTEPAPLPVSYPMRTSVPAASYGYAPAYDYAPEAPSYYEPLPESYYASDPGTDAYMFIALAAALGGILGDSPPDYYFDHGGTQPWVWTTGDRYARYAEPIHGGYRYYYYAPDQYRPFFVSDPYYSYGYRGDRLAVIYDRHGRVIDDRRAWRQRHAARAYYTRGSSLYETQRRHPRRGVAADRWASRREIISRDQRRWKRARAERSGWRDWDRRNESLVDARWSRERQARRYAANRFDTWRDNDYRGSAPRFYKEARKSPQVQRAAIRQRAEARIARAQLRRMGEERPNDLRRDRSQRYDRISSARRDVRQAAERREAARERRIERRRDAAFADRADRRRSVARPQRDERRLAQSREQRIERRQSQAREQRAERRQVQARQQRAERRQAQARQQRAERRQAQTRQQRAERRQAQARQQRAERRQAQARQQRAERRQAQARQQRAERRQAQARQQRAERRQAQARQQRAERRQVQARQQRAERRQVQARQQRAERRQVQARQQRAERRQAQARQQRAERRQAQARQQRTERRQVQARQQRAERRQAQARQQRVERRQQQTRQLRRDVVQRDRNRRDRNRTAMR</sequence>
<dbReference type="RefSeq" id="WP_179406929.1">
    <property type="nucleotide sequence ID" value="NZ_JACBZF010000002.1"/>
</dbReference>
<comment type="caution">
    <text evidence="3">The sequence shown here is derived from an EMBL/GenBank/DDBJ whole genome shotgun (WGS) entry which is preliminary data.</text>
</comment>
<dbReference type="EMBL" id="JACBZF010000002">
    <property type="protein sequence ID" value="NYH95033.1"/>
    <property type="molecule type" value="Genomic_DNA"/>
</dbReference>
<evidence type="ECO:0000313" key="3">
    <source>
        <dbReference type="EMBL" id="NYH95033.1"/>
    </source>
</evidence>
<dbReference type="AlphaFoldDB" id="A0A7Y9XXE4"/>
<keyword evidence="4" id="KW-1185">Reference proteome</keyword>
<proteinExistence type="predicted"/>
<organism evidence="3 4">
    <name type="scientific">Novosphingobium marinum</name>
    <dbReference type="NCBI Taxonomy" id="1514948"/>
    <lineage>
        <taxon>Bacteria</taxon>
        <taxon>Pseudomonadati</taxon>
        <taxon>Pseudomonadota</taxon>
        <taxon>Alphaproteobacteria</taxon>
        <taxon>Sphingomonadales</taxon>
        <taxon>Sphingomonadaceae</taxon>
        <taxon>Novosphingobium</taxon>
    </lineage>
</organism>
<keyword evidence="2" id="KW-0732">Signal</keyword>
<name>A0A7Y9XXE4_9SPHN</name>
<protein>
    <submittedName>
        <fullName evidence="3">Uncharacterized protein</fullName>
    </submittedName>
</protein>
<feature type="signal peptide" evidence="2">
    <location>
        <begin position="1"/>
        <end position="23"/>
    </location>
</feature>
<gene>
    <name evidence="3" type="ORF">FHS75_001352</name>
</gene>
<accession>A0A7Y9XXE4</accession>
<reference evidence="3 4" key="1">
    <citation type="submission" date="2020-07" db="EMBL/GenBank/DDBJ databases">
        <title>Genomic Encyclopedia of Type Strains, Phase IV (KMG-IV): sequencing the most valuable type-strain genomes for metagenomic binning, comparative biology and taxonomic classification.</title>
        <authorList>
            <person name="Goeker M."/>
        </authorList>
    </citation>
    <scope>NUCLEOTIDE SEQUENCE [LARGE SCALE GENOMIC DNA]</scope>
    <source>
        <strain evidence="3 4">DSM 29043</strain>
    </source>
</reference>
<dbReference type="Proteomes" id="UP000522081">
    <property type="component" value="Unassembled WGS sequence"/>
</dbReference>
<feature type="region of interest" description="Disordered" evidence="1">
    <location>
        <begin position="341"/>
        <end position="376"/>
    </location>
</feature>
<evidence type="ECO:0000256" key="1">
    <source>
        <dbReference type="SAM" id="MobiDB-lite"/>
    </source>
</evidence>
<feature type="region of interest" description="Disordered" evidence="1">
    <location>
        <begin position="395"/>
        <end position="644"/>
    </location>
</feature>
<evidence type="ECO:0000313" key="4">
    <source>
        <dbReference type="Proteomes" id="UP000522081"/>
    </source>
</evidence>
<evidence type="ECO:0000256" key="2">
    <source>
        <dbReference type="SAM" id="SignalP"/>
    </source>
</evidence>
<dbReference type="PROSITE" id="PS51257">
    <property type="entry name" value="PROKAR_LIPOPROTEIN"/>
    <property type="match status" value="1"/>
</dbReference>